<accession>A0A9N7YDD4</accession>
<reference evidence="2" key="1">
    <citation type="submission" date="2020-03" db="EMBL/GenBank/DDBJ databases">
        <authorList>
            <person name="Weist P."/>
        </authorList>
    </citation>
    <scope>NUCLEOTIDE SEQUENCE</scope>
</reference>
<evidence type="ECO:0000313" key="2">
    <source>
        <dbReference type="EMBL" id="CAB1421593.1"/>
    </source>
</evidence>
<comment type="caution">
    <text evidence="2">The sequence shown here is derived from an EMBL/GenBank/DDBJ whole genome shotgun (WGS) entry which is preliminary data.</text>
</comment>
<proteinExistence type="predicted"/>
<feature type="compositionally biased region" description="Basic and acidic residues" evidence="1">
    <location>
        <begin position="42"/>
        <end position="90"/>
    </location>
</feature>
<keyword evidence="3" id="KW-1185">Reference proteome</keyword>
<protein>
    <submittedName>
        <fullName evidence="2">Uncharacterized protein</fullName>
    </submittedName>
</protein>
<dbReference type="PROSITE" id="PS51318">
    <property type="entry name" value="TAT"/>
    <property type="match status" value="1"/>
</dbReference>
<dbReference type="InterPro" id="IPR006311">
    <property type="entry name" value="TAT_signal"/>
</dbReference>
<dbReference type="Proteomes" id="UP001153269">
    <property type="component" value="Unassembled WGS sequence"/>
</dbReference>
<gene>
    <name evidence="2" type="ORF">PLEPLA_LOCUS9480</name>
</gene>
<feature type="region of interest" description="Disordered" evidence="1">
    <location>
        <begin position="1"/>
        <end position="90"/>
    </location>
</feature>
<evidence type="ECO:0000313" key="3">
    <source>
        <dbReference type="Proteomes" id="UP001153269"/>
    </source>
</evidence>
<evidence type="ECO:0000256" key="1">
    <source>
        <dbReference type="SAM" id="MobiDB-lite"/>
    </source>
</evidence>
<dbReference type="EMBL" id="CADEAL010000534">
    <property type="protein sequence ID" value="CAB1421593.1"/>
    <property type="molecule type" value="Genomic_DNA"/>
</dbReference>
<dbReference type="AlphaFoldDB" id="A0A9N7YDD4"/>
<organism evidence="2 3">
    <name type="scientific">Pleuronectes platessa</name>
    <name type="common">European plaice</name>
    <dbReference type="NCBI Taxonomy" id="8262"/>
    <lineage>
        <taxon>Eukaryota</taxon>
        <taxon>Metazoa</taxon>
        <taxon>Chordata</taxon>
        <taxon>Craniata</taxon>
        <taxon>Vertebrata</taxon>
        <taxon>Euteleostomi</taxon>
        <taxon>Actinopterygii</taxon>
        <taxon>Neopterygii</taxon>
        <taxon>Teleostei</taxon>
        <taxon>Neoteleostei</taxon>
        <taxon>Acanthomorphata</taxon>
        <taxon>Carangaria</taxon>
        <taxon>Pleuronectiformes</taxon>
        <taxon>Pleuronectoidei</taxon>
        <taxon>Pleuronectidae</taxon>
        <taxon>Pleuronectes</taxon>
    </lineage>
</organism>
<sequence length="129" mass="13740">MSDRADPRGPLSRRRRTTITGAAAAAAGGGGAATGRQATGSKVHDAGDKPRQHPTKSKTEDEVQGHAGDSRDVSRQHSPRKETSAAEDINERLSCHVLQESLLSSASGYSNYRGILNWCVVMLVSKMLV</sequence>
<name>A0A9N7YDD4_PLEPL</name>